<dbReference type="PANTHER" id="PTHR13847">
    <property type="entry name" value="SARCOSINE DEHYDROGENASE-RELATED"/>
    <property type="match status" value="1"/>
</dbReference>
<proteinExistence type="predicted"/>
<organism evidence="3 4">
    <name type="scientific">Leeia aquatica</name>
    <dbReference type="NCBI Taxonomy" id="2725557"/>
    <lineage>
        <taxon>Bacteria</taxon>
        <taxon>Pseudomonadati</taxon>
        <taxon>Pseudomonadota</taxon>
        <taxon>Betaproteobacteria</taxon>
        <taxon>Neisseriales</taxon>
        <taxon>Leeiaceae</taxon>
        <taxon>Leeia</taxon>
    </lineage>
</organism>
<evidence type="ECO:0000313" key="3">
    <source>
        <dbReference type="EMBL" id="NLR75110.1"/>
    </source>
</evidence>
<reference evidence="3 4" key="1">
    <citation type="submission" date="2020-04" db="EMBL/GenBank/DDBJ databases">
        <title>Draft genome of Leeia sp. IMCC25680.</title>
        <authorList>
            <person name="Song J."/>
            <person name="Cho J.-C."/>
        </authorList>
    </citation>
    <scope>NUCLEOTIDE SEQUENCE [LARGE SCALE GENOMIC DNA]</scope>
    <source>
        <strain evidence="3 4">IMCC25680</strain>
    </source>
</reference>
<dbReference type="NCBIfam" id="TIGR03329">
    <property type="entry name" value="Phn_aa_oxid"/>
    <property type="match status" value="1"/>
</dbReference>
<protein>
    <submittedName>
        <fullName evidence="3">FAD-dependent oxidoreductase</fullName>
    </submittedName>
</protein>
<evidence type="ECO:0000313" key="4">
    <source>
        <dbReference type="Proteomes" id="UP000587991"/>
    </source>
</evidence>
<dbReference type="EMBL" id="JABAIM010000001">
    <property type="protein sequence ID" value="NLR75110.1"/>
    <property type="molecule type" value="Genomic_DNA"/>
</dbReference>
<sequence>MSPQPFWFADALAQEASAALPPLQGEHTADVCIVGGGFTGLWTAIQTRLKRPDWRIVLLEKGRCGGGASGRNGGCMLTWSTKYASLCHYFGEREAAWLLRASEQAVFDIASFCQQHGIDADLRLGGAVYAASNAAQQGRLQPVLQQLEQVGLNRWQALDDPATQARSGSALMRDGAWTDAAGSVHPGKLVRGLLRVARVLGVEVHEHSPVQAVKGSQPVQVSTDQGILHAPRVVLALNAETPALLPQFARHLLLVSSDMIITEPAPAQIAALGLDQGQAVCDLRTFVHYWRSTPDGRLMLGKGGNLLPFGNRLHPAFDAPSRYQPMLHHALRRFFPSLASVPLARSWTGASERSASGLPCFGELPRQRGVYYGFGYSGNGVVQSHLGGQILSSLLLDEDNIWTRSGLAQGPQASFPAEPIRWLGAQLVRGAIRRVEAAEDRNQASRWLDRKLAGLASMAGKADARH</sequence>
<name>A0A847RV96_9NEIS</name>
<dbReference type="Gene3D" id="3.50.50.60">
    <property type="entry name" value="FAD/NAD(P)-binding domain"/>
    <property type="match status" value="1"/>
</dbReference>
<keyword evidence="4" id="KW-1185">Reference proteome</keyword>
<feature type="domain" description="FAD dependent oxidoreductase" evidence="2">
    <location>
        <begin position="30"/>
        <end position="393"/>
    </location>
</feature>
<evidence type="ECO:0000259" key="2">
    <source>
        <dbReference type="Pfam" id="PF01266"/>
    </source>
</evidence>
<dbReference type="Pfam" id="PF01266">
    <property type="entry name" value="DAO"/>
    <property type="match status" value="1"/>
</dbReference>
<dbReference type="GO" id="GO:0005737">
    <property type="term" value="C:cytoplasm"/>
    <property type="evidence" value="ECO:0007669"/>
    <property type="project" value="TreeGrafter"/>
</dbReference>
<dbReference type="RefSeq" id="WP_168876663.1">
    <property type="nucleotide sequence ID" value="NZ_JABAIM010000001.1"/>
</dbReference>
<comment type="caution">
    <text evidence="3">The sequence shown here is derived from an EMBL/GenBank/DDBJ whole genome shotgun (WGS) entry which is preliminary data.</text>
</comment>
<dbReference type="InterPro" id="IPR006076">
    <property type="entry name" value="FAD-dep_OxRdtase"/>
</dbReference>
<dbReference type="Gene3D" id="3.30.9.10">
    <property type="entry name" value="D-Amino Acid Oxidase, subunit A, domain 2"/>
    <property type="match status" value="1"/>
</dbReference>
<dbReference type="InterPro" id="IPR036188">
    <property type="entry name" value="FAD/NAD-bd_sf"/>
</dbReference>
<accession>A0A847RV96</accession>
<gene>
    <name evidence="3" type="ORF">HF682_08055</name>
</gene>
<keyword evidence="1" id="KW-0560">Oxidoreductase</keyword>
<dbReference type="SUPFAM" id="SSF51905">
    <property type="entry name" value="FAD/NAD(P)-binding domain"/>
    <property type="match status" value="1"/>
</dbReference>
<dbReference type="Proteomes" id="UP000587991">
    <property type="component" value="Unassembled WGS sequence"/>
</dbReference>
<dbReference type="GO" id="GO:0016491">
    <property type="term" value="F:oxidoreductase activity"/>
    <property type="evidence" value="ECO:0007669"/>
    <property type="project" value="UniProtKB-KW"/>
</dbReference>
<evidence type="ECO:0000256" key="1">
    <source>
        <dbReference type="ARBA" id="ARBA00023002"/>
    </source>
</evidence>
<dbReference type="PANTHER" id="PTHR13847:SF285">
    <property type="entry name" value="FAD DEPENDENT OXIDOREDUCTASE DOMAIN-CONTAINING PROTEIN"/>
    <property type="match status" value="1"/>
</dbReference>
<dbReference type="AlphaFoldDB" id="A0A847RV96"/>
<dbReference type="InterPro" id="IPR017715">
    <property type="entry name" value="NH2-phosphonate_OxRdtase"/>
</dbReference>